<evidence type="ECO:0000313" key="2">
    <source>
        <dbReference type="Proteomes" id="UP000018201"/>
    </source>
</evidence>
<protein>
    <submittedName>
        <fullName evidence="1">Uncharacterized protein</fullName>
    </submittedName>
</protein>
<name>U6H762_9EIME</name>
<dbReference type="VEuPathDB" id="ToxoDB:EPH_0044080"/>
<dbReference type="AlphaFoldDB" id="U6H762"/>
<gene>
    <name evidence="1" type="ORF">EPH_0044080</name>
</gene>
<reference evidence="1" key="1">
    <citation type="submission" date="2013-10" db="EMBL/GenBank/DDBJ databases">
        <title>Genomic analysis of the causative agents of coccidiosis in chickens.</title>
        <authorList>
            <person name="Reid A.J."/>
            <person name="Blake D."/>
            <person name="Billington K."/>
            <person name="Browne H."/>
            <person name="Dunn M."/>
            <person name="Hung S."/>
            <person name="Kawahara F."/>
            <person name="Miranda-Saavedra D."/>
            <person name="Mourier T."/>
            <person name="Nagra H."/>
            <person name="Otto T.D."/>
            <person name="Rawlings N."/>
            <person name="Sanchez A."/>
            <person name="Sanders M."/>
            <person name="Subramaniam C."/>
            <person name="Tay Y."/>
            <person name="Dear P."/>
            <person name="Doerig C."/>
            <person name="Gruber A."/>
            <person name="Parkinson J."/>
            <person name="Shirley M."/>
            <person name="Wan K.L."/>
            <person name="Berriman M."/>
            <person name="Tomley F."/>
            <person name="Pain A."/>
        </authorList>
    </citation>
    <scope>NUCLEOTIDE SEQUENCE [LARGE SCALE GENOMIC DNA]</scope>
    <source>
        <strain evidence="1">Houghton</strain>
    </source>
</reference>
<accession>U6H762</accession>
<sequence>MTAAGGDGIWRMMLPSVNLGRHSSASRCGAFFFHAIAGKVKLRYADGSATASELEDFLDGLGRTPPNTPGSEEAIVDSVWRMRWSPMNLRQNDFHQEGRDALASHFLLSCGRWRVKLEGPRHAEGSAVRSGSKGYAGWSFCWFCQTTGLCKSVGLVTVKALVKACEE</sequence>
<reference evidence="1" key="2">
    <citation type="submission" date="2013-10" db="EMBL/GenBank/DDBJ databases">
        <authorList>
            <person name="Aslett M."/>
        </authorList>
    </citation>
    <scope>NUCLEOTIDE SEQUENCE [LARGE SCALE GENOMIC DNA]</scope>
    <source>
        <strain evidence="1">Houghton</strain>
    </source>
</reference>
<dbReference type="Proteomes" id="UP000018201">
    <property type="component" value="Unassembled WGS sequence"/>
</dbReference>
<evidence type="ECO:0000313" key="1">
    <source>
        <dbReference type="EMBL" id="CDI87727.1"/>
    </source>
</evidence>
<dbReference type="EMBL" id="HG707439">
    <property type="protein sequence ID" value="CDI87727.1"/>
    <property type="molecule type" value="Genomic_DNA"/>
</dbReference>
<organism evidence="1 2">
    <name type="scientific">Eimeria praecox</name>
    <dbReference type="NCBI Taxonomy" id="51316"/>
    <lineage>
        <taxon>Eukaryota</taxon>
        <taxon>Sar</taxon>
        <taxon>Alveolata</taxon>
        <taxon>Apicomplexa</taxon>
        <taxon>Conoidasida</taxon>
        <taxon>Coccidia</taxon>
        <taxon>Eucoccidiorida</taxon>
        <taxon>Eimeriorina</taxon>
        <taxon>Eimeriidae</taxon>
        <taxon>Eimeria</taxon>
    </lineage>
</organism>
<proteinExistence type="predicted"/>
<keyword evidence="2" id="KW-1185">Reference proteome</keyword>